<dbReference type="Gene3D" id="2.30.130.10">
    <property type="entry name" value="PUA domain"/>
    <property type="match status" value="1"/>
</dbReference>
<dbReference type="CDD" id="cd02440">
    <property type="entry name" value="AdoMet_MTases"/>
    <property type="match status" value="1"/>
</dbReference>
<name>A0A0P6XPB2_9CHLR</name>
<dbReference type="GO" id="GO:0032259">
    <property type="term" value="P:methylation"/>
    <property type="evidence" value="ECO:0007669"/>
    <property type="project" value="UniProtKB-KW"/>
</dbReference>
<accession>A0A0P6XPB2</accession>
<evidence type="ECO:0000256" key="7">
    <source>
        <dbReference type="ARBA" id="ARBA00022884"/>
    </source>
</evidence>
<comment type="caution">
    <text evidence="10">The sequence shown here is derived from an EMBL/GenBank/DDBJ whole genome shotgun (WGS) entry which is preliminary data.</text>
</comment>
<dbReference type="EMBL" id="LGKP01000025">
    <property type="protein sequence ID" value="KPL85604.1"/>
    <property type="molecule type" value="Genomic_DNA"/>
</dbReference>
<dbReference type="InterPro" id="IPR002478">
    <property type="entry name" value="PUA"/>
</dbReference>
<evidence type="ECO:0000256" key="8">
    <source>
        <dbReference type="ARBA" id="ARBA00038091"/>
    </source>
</evidence>
<keyword evidence="7" id="KW-0694">RNA-binding</keyword>
<dbReference type="InterPro" id="IPR036974">
    <property type="entry name" value="PUA_sf"/>
</dbReference>
<dbReference type="PATRIC" id="fig|70996.4.peg.585"/>
<dbReference type="SUPFAM" id="SSF88697">
    <property type="entry name" value="PUA domain-like"/>
    <property type="match status" value="1"/>
</dbReference>
<evidence type="ECO:0000256" key="2">
    <source>
        <dbReference type="ARBA" id="ARBA00022490"/>
    </source>
</evidence>
<keyword evidence="6" id="KW-0949">S-adenosyl-L-methionine</keyword>
<evidence type="ECO:0000256" key="4">
    <source>
        <dbReference type="ARBA" id="ARBA00022603"/>
    </source>
</evidence>
<gene>
    <name evidence="10" type="ORF">SE18_18530</name>
</gene>
<dbReference type="GO" id="GO:0005737">
    <property type="term" value="C:cytoplasm"/>
    <property type="evidence" value="ECO:0007669"/>
    <property type="project" value="UniProtKB-SubCell"/>
</dbReference>
<dbReference type="GO" id="GO:0006364">
    <property type="term" value="P:rRNA processing"/>
    <property type="evidence" value="ECO:0007669"/>
    <property type="project" value="UniProtKB-KW"/>
</dbReference>
<evidence type="ECO:0000256" key="6">
    <source>
        <dbReference type="ARBA" id="ARBA00022691"/>
    </source>
</evidence>
<evidence type="ECO:0000256" key="1">
    <source>
        <dbReference type="ARBA" id="ARBA00004496"/>
    </source>
</evidence>
<dbReference type="PANTHER" id="PTHR42873:SF1">
    <property type="entry name" value="S-ADENOSYLMETHIONINE-DEPENDENT METHYLTRANSFERASE DOMAIN-CONTAINING PROTEIN"/>
    <property type="match status" value="1"/>
</dbReference>
<keyword evidence="2" id="KW-0963">Cytoplasm</keyword>
<evidence type="ECO:0000256" key="5">
    <source>
        <dbReference type="ARBA" id="ARBA00022679"/>
    </source>
</evidence>
<proteinExistence type="inferred from homology"/>
<dbReference type="InterPro" id="IPR015947">
    <property type="entry name" value="PUA-like_sf"/>
</dbReference>
<dbReference type="CDD" id="cd11572">
    <property type="entry name" value="RlmI_M_like"/>
    <property type="match status" value="1"/>
</dbReference>
<dbReference type="PANTHER" id="PTHR42873">
    <property type="entry name" value="RIBOSOMAL RNA LARGE SUBUNIT METHYLTRANSFERASE"/>
    <property type="match status" value="1"/>
</dbReference>
<dbReference type="InterPro" id="IPR029063">
    <property type="entry name" value="SAM-dependent_MTases_sf"/>
</dbReference>
<organism evidence="10 11">
    <name type="scientific">Herpetosiphon geysericola</name>
    <dbReference type="NCBI Taxonomy" id="70996"/>
    <lineage>
        <taxon>Bacteria</taxon>
        <taxon>Bacillati</taxon>
        <taxon>Chloroflexota</taxon>
        <taxon>Chloroflexia</taxon>
        <taxon>Herpetosiphonales</taxon>
        <taxon>Herpetosiphonaceae</taxon>
        <taxon>Herpetosiphon</taxon>
    </lineage>
</organism>
<dbReference type="Pfam" id="PF10672">
    <property type="entry name" value="Methyltrans_SAM"/>
    <property type="match status" value="1"/>
</dbReference>
<reference evidence="10 11" key="1">
    <citation type="submission" date="2015-07" db="EMBL/GenBank/DDBJ databases">
        <title>Whole genome sequence of Herpetosiphon geysericola DSM 7119.</title>
        <authorList>
            <person name="Hemp J."/>
            <person name="Ward L.M."/>
            <person name="Pace L.A."/>
            <person name="Fischer W.W."/>
        </authorList>
    </citation>
    <scope>NUCLEOTIDE SEQUENCE [LARGE SCALE GENOMIC DNA]</scope>
    <source>
        <strain evidence="10 11">DSM 7119</strain>
    </source>
</reference>
<dbReference type="PROSITE" id="PS50890">
    <property type="entry name" value="PUA"/>
    <property type="match status" value="1"/>
</dbReference>
<evidence type="ECO:0000313" key="11">
    <source>
        <dbReference type="Proteomes" id="UP000050277"/>
    </source>
</evidence>
<dbReference type="Gene3D" id="3.30.750.80">
    <property type="entry name" value="RNA methyltransferase domain (HRMD) like"/>
    <property type="match status" value="1"/>
</dbReference>
<keyword evidence="5 10" id="KW-0808">Transferase</keyword>
<dbReference type="GO" id="GO:0008168">
    <property type="term" value="F:methyltransferase activity"/>
    <property type="evidence" value="ECO:0007669"/>
    <property type="project" value="UniProtKB-KW"/>
</dbReference>
<dbReference type="InterPro" id="IPR019614">
    <property type="entry name" value="SAM-dep_methyl-trfase"/>
</dbReference>
<dbReference type="GO" id="GO:0003723">
    <property type="term" value="F:RNA binding"/>
    <property type="evidence" value="ECO:0007669"/>
    <property type="project" value="UniProtKB-KW"/>
</dbReference>
<comment type="subcellular location">
    <subcellularLocation>
        <location evidence="1">Cytoplasm</location>
    </subcellularLocation>
</comment>
<dbReference type="Gene3D" id="3.40.50.150">
    <property type="entry name" value="Vaccinia Virus protein VP39"/>
    <property type="match status" value="1"/>
</dbReference>
<keyword evidence="11" id="KW-1185">Reference proteome</keyword>
<comment type="similarity">
    <text evidence="8">Belongs to the methyltransferase superfamily. RlmI family.</text>
</comment>
<evidence type="ECO:0000313" key="10">
    <source>
        <dbReference type="EMBL" id="KPL85604.1"/>
    </source>
</evidence>
<keyword evidence="4 10" id="KW-0489">Methyltransferase</keyword>
<dbReference type="InterPro" id="IPR041532">
    <property type="entry name" value="RlmI-like_PUA"/>
</dbReference>
<dbReference type="AlphaFoldDB" id="A0A0P6XPB2"/>
<dbReference type="Pfam" id="PF17785">
    <property type="entry name" value="PUA_3"/>
    <property type="match status" value="1"/>
</dbReference>
<protein>
    <submittedName>
        <fullName evidence="10">23S rRNA methyltransferase</fullName>
    </submittedName>
</protein>
<dbReference type="SMART" id="SM00359">
    <property type="entry name" value="PUA"/>
    <property type="match status" value="1"/>
</dbReference>
<evidence type="ECO:0000256" key="3">
    <source>
        <dbReference type="ARBA" id="ARBA00022552"/>
    </source>
</evidence>
<dbReference type="STRING" id="70996.SE18_18530"/>
<evidence type="ECO:0000259" key="9">
    <source>
        <dbReference type="SMART" id="SM00359"/>
    </source>
</evidence>
<keyword evidence="3" id="KW-0698">rRNA processing</keyword>
<feature type="domain" description="PUA" evidence="9">
    <location>
        <begin position="2"/>
        <end position="87"/>
    </location>
</feature>
<dbReference type="Proteomes" id="UP000050277">
    <property type="component" value="Unassembled WGS sequence"/>
</dbReference>
<dbReference type="SUPFAM" id="SSF53335">
    <property type="entry name" value="S-adenosyl-L-methionine-dependent methyltransferases"/>
    <property type="match status" value="1"/>
</dbReference>
<dbReference type="CDD" id="cd21153">
    <property type="entry name" value="PUA_RlmI"/>
    <property type="match status" value="1"/>
</dbReference>
<dbReference type="OrthoDB" id="9805492at2"/>
<dbReference type="RefSeq" id="WP_054535928.1">
    <property type="nucleotide sequence ID" value="NZ_LGKP01000025.1"/>
</dbReference>
<sequence>MLRFILKPDRDKSIRQRHPWVFSGAVARRSGPVHPGETVDIVSSEGVWLARGTASTHSQMIARLWTWQRDEELDPSFIRQRIERAIKGREQLHNDPQTNAYRVIFSESDGLPGLIVDRFADWLVVQLLTQGAVAHTATIVEALAELMPVRGIYERSDVEIRAREGLGEAEGLLWGEAPPDQLTIRENGYEFVLDLAGGQKTGWYVDQRVNRMRVAQYAKDADVLGVFSYTGGFEVLAAGAGATSITAVDSSAAALRGLHTNLAQNGLHTPVNAVEGDAFKILRQLREEGKQYDLIVLDPPKFAHSQSQIDRATRGYKDINMQAFHLLRPGGVLATFSCSGLISADLFQKVVFGAALDAGRDAQIIETLTQGGDHPVLLTFPEAAYLKGLICRVW</sequence>